<protein>
    <recommendedName>
        <fullName evidence="8">C2H2-type domain-containing protein</fullName>
    </recommendedName>
</protein>
<dbReference type="GO" id="GO:0001228">
    <property type="term" value="F:DNA-binding transcription activator activity, RNA polymerase II-specific"/>
    <property type="evidence" value="ECO:0007669"/>
    <property type="project" value="TreeGrafter"/>
</dbReference>
<evidence type="ECO:0000259" key="8">
    <source>
        <dbReference type="PROSITE" id="PS50157"/>
    </source>
</evidence>
<evidence type="ECO:0000256" key="5">
    <source>
        <dbReference type="PROSITE-ProRule" id="PRU00042"/>
    </source>
</evidence>
<evidence type="ECO:0000256" key="6">
    <source>
        <dbReference type="SAM" id="MobiDB-lite"/>
    </source>
</evidence>
<dbReference type="GO" id="GO:0005634">
    <property type="term" value="C:nucleus"/>
    <property type="evidence" value="ECO:0007669"/>
    <property type="project" value="TreeGrafter"/>
</dbReference>
<proteinExistence type="predicted"/>
<evidence type="ECO:0000256" key="7">
    <source>
        <dbReference type="SAM" id="SignalP"/>
    </source>
</evidence>
<feature type="domain" description="C2H2-type" evidence="8">
    <location>
        <begin position="238"/>
        <end position="265"/>
    </location>
</feature>
<dbReference type="InterPro" id="IPR036236">
    <property type="entry name" value="Znf_C2H2_sf"/>
</dbReference>
<dbReference type="PANTHER" id="PTHR46451:SF1">
    <property type="entry name" value="RAS-RESPONSIVE ELEMENT-BINDING PROTEIN 1"/>
    <property type="match status" value="1"/>
</dbReference>
<feature type="region of interest" description="Disordered" evidence="6">
    <location>
        <begin position="296"/>
        <end position="400"/>
    </location>
</feature>
<dbReference type="Pfam" id="PF00096">
    <property type="entry name" value="zf-C2H2"/>
    <property type="match status" value="2"/>
</dbReference>
<dbReference type="FunFam" id="3.30.160.60:FF:000690">
    <property type="entry name" value="Zinc finger protein 354C"/>
    <property type="match status" value="1"/>
</dbReference>
<keyword evidence="3 5" id="KW-0863">Zinc-finger</keyword>
<evidence type="ECO:0000256" key="2">
    <source>
        <dbReference type="ARBA" id="ARBA00022737"/>
    </source>
</evidence>
<dbReference type="InterPro" id="IPR052795">
    <property type="entry name" value="RREB1"/>
</dbReference>
<feature type="signal peptide" evidence="7">
    <location>
        <begin position="1"/>
        <end position="15"/>
    </location>
</feature>
<feature type="compositionally biased region" description="Low complexity" evidence="6">
    <location>
        <begin position="296"/>
        <end position="329"/>
    </location>
</feature>
<gene>
    <name evidence="9" type="ORF">BD310DRAFT_445201</name>
</gene>
<name>A0A4Q9PWI7_9APHY</name>
<dbReference type="Gene3D" id="3.30.160.60">
    <property type="entry name" value="Classic Zinc Finger"/>
    <property type="match status" value="2"/>
</dbReference>
<keyword evidence="4" id="KW-0862">Zinc</keyword>
<feature type="chain" id="PRO_5020563209" description="C2H2-type domain-containing protein" evidence="7">
    <location>
        <begin position="16"/>
        <end position="475"/>
    </location>
</feature>
<dbReference type="InterPro" id="IPR013087">
    <property type="entry name" value="Znf_C2H2_type"/>
</dbReference>
<reference evidence="9 10" key="1">
    <citation type="submission" date="2019-01" db="EMBL/GenBank/DDBJ databases">
        <title>Draft genome sequences of three monokaryotic isolates of the white-rot basidiomycete fungus Dichomitus squalens.</title>
        <authorList>
            <consortium name="DOE Joint Genome Institute"/>
            <person name="Lopez S.C."/>
            <person name="Andreopoulos B."/>
            <person name="Pangilinan J."/>
            <person name="Lipzen A."/>
            <person name="Riley R."/>
            <person name="Ahrendt S."/>
            <person name="Ng V."/>
            <person name="Barry K."/>
            <person name="Daum C."/>
            <person name="Grigoriev I.V."/>
            <person name="Hilden K.S."/>
            <person name="Makela M.R."/>
            <person name="de Vries R.P."/>
        </authorList>
    </citation>
    <scope>NUCLEOTIDE SEQUENCE [LARGE SCALE GENOMIC DNA]</scope>
    <source>
        <strain evidence="9 10">CBS 464.89</strain>
    </source>
</reference>
<evidence type="ECO:0000256" key="3">
    <source>
        <dbReference type="ARBA" id="ARBA00022771"/>
    </source>
</evidence>
<dbReference type="GO" id="GO:0000978">
    <property type="term" value="F:RNA polymerase II cis-regulatory region sequence-specific DNA binding"/>
    <property type="evidence" value="ECO:0007669"/>
    <property type="project" value="TreeGrafter"/>
</dbReference>
<evidence type="ECO:0000313" key="9">
    <source>
        <dbReference type="EMBL" id="TBU58856.1"/>
    </source>
</evidence>
<keyword evidence="1" id="KW-0479">Metal-binding</keyword>
<feature type="compositionally biased region" description="Basic and acidic residues" evidence="6">
    <location>
        <begin position="206"/>
        <end position="222"/>
    </location>
</feature>
<feature type="domain" description="C2H2-type" evidence="8">
    <location>
        <begin position="266"/>
        <end position="297"/>
    </location>
</feature>
<sequence>MRRALCRLFCAVTWCCRCPYSDRTATGAQDGATGANANLKDAYDCDPGAPWPSRTAVTRTVYTRIRRRLSGTNMRRRRSQFSSSNYRTHCYLYTVATTPTPQHHTHASHTPTNFLAGFPSDHAAYHPQGPAYAATSACARMSYSYASSSAAPLPIYPVAPPGYRVLPHKTQPGATTWATASTPTMAITIPQCTRLAPTATSPTSEDPSRNDGDGSERGEDRTPPSGASRSKESKKKIHPCWMCHKSFDRPSTLKKHLLVHTGEKAFACESCGRRFGVASNLNRHAKTCRVAHAATAGPGTPAADDPSSETASGTSQSQATSTATSPVSARGSSDASVGPPGPSDTAISTTNATRRPARKRRTSEDDVASPESATGSTPEARPRTRKRARRAPSPSDWVPDSLRLFDLTPMTKSTPVPLPPVRPFNDTYNQEERDSFDENASLTPYHPQGWKGRLPGPGLLGNNVANRSGGQILIF</sequence>
<keyword evidence="2" id="KW-0677">Repeat</keyword>
<feature type="region of interest" description="Disordered" evidence="6">
    <location>
        <begin position="193"/>
        <end position="234"/>
    </location>
</feature>
<dbReference type="PROSITE" id="PS00028">
    <property type="entry name" value="ZINC_FINGER_C2H2_1"/>
    <property type="match status" value="1"/>
</dbReference>
<dbReference type="PANTHER" id="PTHR46451">
    <property type="entry name" value="RAS-RESPONSIVE ELEMENT-BINDING PROTEIN 1"/>
    <property type="match status" value="1"/>
</dbReference>
<evidence type="ECO:0000313" key="10">
    <source>
        <dbReference type="Proteomes" id="UP000292082"/>
    </source>
</evidence>
<dbReference type="SUPFAM" id="SSF57667">
    <property type="entry name" value="beta-beta-alpha zinc fingers"/>
    <property type="match status" value="1"/>
</dbReference>
<keyword evidence="10" id="KW-1185">Reference proteome</keyword>
<dbReference type="SMART" id="SM00355">
    <property type="entry name" value="ZnF_C2H2"/>
    <property type="match status" value="2"/>
</dbReference>
<evidence type="ECO:0000256" key="1">
    <source>
        <dbReference type="ARBA" id="ARBA00022723"/>
    </source>
</evidence>
<dbReference type="Proteomes" id="UP000292082">
    <property type="component" value="Unassembled WGS sequence"/>
</dbReference>
<dbReference type="PROSITE" id="PS50157">
    <property type="entry name" value="ZINC_FINGER_C2H2_2"/>
    <property type="match status" value="2"/>
</dbReference>
<dbReference type="AlphaFoldDB" id="A0A4Q9PWI7"/>
<keyword evidence="7" id="KW-0732">Signal</keyword>
<dbReference type="EMBL" id="ML145120">
    <property type="protein sequence ID" value="TBU58856.1"/>
    <property type="molecule type" value="Genomic_DNA"/>
</dbReference>
<accession>A0A4Q9PWI7</accession>
<evidence type="ECO:0000256" key="4">
    <source>
        <dbReference type="ARBA" id="ARBA00022833"/>
    </source>
</evidence>
<dbReference type="GO" id="GO:0008270">
    <property type="term" value="F:zinc ion binding"/>
    <property type="evidence" value="ECO:0007669"/>
    <property type="project" value="UniProtKB-KW"/>
</dbReference>
<organism evidence="9 10">
    <name type="scientific">Dichomitus squalens</name>
    <dbReference type="NCBI Taxonomy" id="114155"/>
    <lineage>
        <taxon>Eukaryota</taxon>
        <taxon>Fungi</taxon>
        <taxon>Dikarya</taxon>
        <taxon>Basidiomycota</taxon>
        <taxon>Agaricomycotina</taxon>
        <taxon>Agaricomycetes</taxon>
        <taxon>Polyporales</taxon>
        <taxon>Polyporaceae</taxon>
        <taxon>Dichomitus</taxon>
    </lineage>
</organism>